<dbReference type="PANTHER" id="PTHR30595:SF6">
    <property type="entry name" value="SCHLAFEN ALBA-2 DOMAIN-CONTAINING PROTEIN"/>
    <property type="match status" value="1"/>
</dbReference>
<protein>
    <submittedName>
        <fullName evidence="2">Putative DNA-binding protein</fullName>
    </submittedName>
</protein>
<dbReference type="EMBL" id="QKLU01000001">
    <property type="protein sequence ID" value="PYF76967.1"/>
    <property type="molecule type" value="Genomic_DNA"/>
</dbReference>
<dbReference type="AlphaFoldDB" id="A0A318UND8"/>
<dbReference type="Gene3D" id="3.30.950.30">
    <property type="entry name" value="Schlafen, AAA domain"/>
    <property type="match status" value="1"/>
</dbReference>
<name>A0A318UND8_9SPHI</name>
<accession>A0A318UND8</accession>
<dbReference type="PANTHER" id="PTHR30595">
    <property type="entry name" value="GLPR-RELATED TRANSCRIPTIONAL REPRESSOR"/>
    <property type="match status" value="1"/>
</dbReference>
<sequence>MNIRKLILQGEGTTIDFKKTITNLEKIAKSLVAFANNKGGQLLIGVADDGTIKGVKSEDEEKYMILKSAHQYCKPAIEPEFEEVYVDDKLVLVVTIRSSDTKPHYALDEQKKWWVYFRVDDRSVLASKILVDVLKKGNKDTGHMISYTEDEKKLFEYLKEEGRITLLEFSKIIRSSHRHAQKILVNMILTGVLLPHSSEKEEYFTMTERTG</sequence>
<dbReference type="GO" id="GO:0003677">
    <property type="term" value="F:DNA binding"/>
    <property type="evidence" value="ECO:0007669"/>
    <property type="project" value="UniProtKB-KW"/>
</dbReference>
<organism evidence="2 3">
    <name type="scientific">Pedobacter nutrimenti</name>
    <dbReference type="NCBI Taxonomy" id="1241337"/>
    <lineage>
        <taxon>Bacteria</taxon>
        <taxon>Pseudomonadati</taxon>
        <taxon>Bacteroidota</taxon>
        <taxon>Sphingobacteriia</taxon>
        <taxon>Sphingobacteriales</taxon>
        <taxon>Sphingobacteriaceae</taxon>
        <taxon>Pedobacter</taxon>
    </lineage>
</organism>
<dbReference type="InterPro" id="IPR038461">
    <property type="entry name" value="Schlafen_AlbA_2_dom_sf"/>
</dbReference>
<dbReference type="Pfam" id="PF04326">
    <property type="entry name" value="SLFN_AlbA_2"/>
    <property type="match status" value="1"/>
</dbReference>
<gene>
    <name evidence="2" type="ORF">B0O44_101442</name>
</gene>
<proteinExistence type="predicted"/>
<evidence type="ECO:0000313" key="3">
    <source>
        <dbReference type="Proteomes" id="UP000248198"/>
    </source>
</evidence>
<keyword evidence="3" id="KW-1185">Reference proteome</keyword>
<dbReference type="OrthoDB" id="9810282at2"/>
<evidence type="ECO:0000259" key="1">
    <source>
        <dbReference type="Pfam" id="PF04326"/>
    </source>
</evidence>
<reference evidence="2 3" key="1">
    <citation type="submission" date="2018-06" db="EMBL/GenBank/DDBJ databases">
        <title>Genomic Encyclopedia of Archaeal and Bacterial Type Strains, Phase II (KMG-II): from individual species to whole genera.</title>
        <authorList>
            <person name="Goeker M."/>
        </authorList>
    </citation>
    <scope>NUCLEOTIDE SEQUENCE [LARGE SCALE GENOMIC DNA]</scope>
    <source>
        <strain evidence="2 3">DSM 27372</strain>
    </source>
</reference>
<feature type="domain" description="Schlafen AlbA-2" evidence="1">
    <location>
        <begin position="11"/>
        <end position="125"/>
    </location>
</feature>
<dbReference type="InterPro" id="IPR007421">
    <property type="entry name" value="Schlafen_AlbA_2_dom"/>
</dbReference>
<dbReference type="RefSeq" id="WP_110827057.1">
    <property type="nucleotide sequence ID" value="NZ_QKLU01000001.1"/>
</dbReference>
<keyword evidence="2" id="KW-0238">DNA-binding</keyword>
<evidence type="ECO:0000313" key="2">
    <source>
        <dbReference type="EMBL" id="PYF76967.1"/>
    </source>
</evidence>
<dbReference type="Proteomes" id="UP000248198">
    <property type="component" value="Unassembled WGS sequence"/>
</dbReference>
<comment type="caution">
    <text evidence="2">The sequence shown here is derived from an EMBL/GenBank/DDBJ whole genome shotgun (WGS) entry which is preliminary data.</text>
</comment>